<sequence length="74" mass="8382">MSNIHANEWVRICRIEAARTTHGPTRDFLLELADEYEGINGEAVPRDPDDPGVQDAVAYRLLAYGSQRRASNRR</sequence>
<dbReference type="RefSeq" id="WP_249830180.1">
    <property type="nucleotide sequence ID" value="NZ_JAMGBE010000001.1"/>
</dbReference>
<reference evidence="1" key="1">
    <citation type="submission" date="2022-05" db="EMBL/GenBank/DDBJ databases">
        <authorList>
            <person name="Jo J.-H."/>
            <person name="Im W.-T."/>
        </authorList>
    </citation>
    <scope>NUCLEOTIDE SEQUENCE</scope>
    <source>
        <strain evidence="1">SE220</strain>
    </source>
</reference>
<keyword evidence="2" id="KW-1185">Reference proteome</keyword>
<evidence type="ECO:0000313" key="2">
    <source>
        <dbReference type="Proteomes" id="UP001165342"/>
    </source>
</evidence>
<dbReference type="Proteomes" id="UP001165342">
    <property type="component" value="Unassembled WGS sequence"/>
</dbReference>
<accession>A0ABT0RZF0</accession>
<name>A0ABT0RZF0_9SPHN</name>
<evidence type="ECO:0000313" key="1">
    <source>
        <dbReference type="EMBL" id="MCL6728675.1"/>
    </source>
</evidence>
<proteinExistence type="predicted"/>
<comment type="caution">
    <text evidence="1">The sequence shown here is derived from an EMBL/GenBank/DDBJ whole genome shotgun (WGS) entry which is preliminary data.</text>
</comment>
<protein>
    <submittedName>
        <fullName evidence="1">Uncharacterized protein</fullName>
    </submittedName>
</protein>
<organism evidence="1 2">
    <name type="scientific">Sphingomonas hankyongi</name>
    <dbReference type="NCBI Taxonomy" id="2908209"/>
    <lineage>
        <taxon>Bacteria</taxon>
        <taxon>Pseudomonadati</taxon>
        <taxon>Pseudomonadota</taxon>
        <taxon>Alphaproteobacteria</taxon>
        <taxon>Sphingomonadales</taxon>
        <taxon>Sphingomonadaceae</taxon>
        <taxon>Sphingomonas</taxon>
    </lineage>
</organism>
<dbReference type="EMBL" id="JAMGBE010000001">
    <property type="protein sequence ID" value="MCL6728675.1"/>
    <property type="molecule type" value="Genomic_DNA"/>
</dbReference>
<gene>
    <name evidence="1" type="ORF">LZ538_01225</name>
</gene>